<dbReference type="Pfam" id="PF00888">
    <property type="entry name" value="Cullin"/>
    <property type="match status" value="1"/>
</dbReference>
<keyword evidence="2" id="KW-0812">Transmembrane</keyword>
<feature type="domain" description="Cullin N-terminal" evidence="3">
    <location>
        <begin position="62"/>
        <end position="290"/>
    </location>
</feature>
<dbReference type="InterPro" id="IPR001373">
    <property type="entry name" value="Cullin_N"/>
</dbReference>
<accession>A0A6M2ERG0</accession>
<evidence type="ECO:0000313" key="4">
    <source>
        <dbReference type="EMBL" id="NUU87860.1"/>
    </source>
</evidence>
<evidence type="ECO:0000256" key="1">
    <source>
        <dbReference type="ARBA" id="ARBA00006019"/>
    </source>
</evidence>
<dbReference type="GO" id="GO:0006511">
    <property type="term" value="P:ubiquitin-dependent protein catabolic process"/>
    <property type="evidence" value="ECO:0007669"/>
    <property type="project" value="InterPro"/>
</dbReference>
<dbReference type="SUPFAM" id="SSF74788">
    <property type="entry name" value="Cullin repeat-like"/>
    <property type="match status" value="1"/>
</dbReference>
<dbReference type="EMBL" id="GILB01007527">
    <property type="protein sequence ID" value="NUU87860.1"/>
    <property type="molecule type" value="Transcribed_RNA"/>
</dbReference>
<keyword evidence="2" id="KW-0472">Membrane</keyword>
<evidence type="ECO:0000259" key="3">
    <source>
        <dbReference type="Pfam" id="PF00888"/>
    </source>
</evidence>
<dbReference type="Gene3D" id="1.20.1310.10">
    <property type="entry name" value="Cullin Repeats"/>
    <property type="match status" value="2"/>
</dbReference>
<dbReference type="InterPro" id="IPR045093">
    <property type="entry name" value="Cullin"/>
</dbReference>
<reference evidence="4" key="1">
    <citation type="submission" date="2020-03" db="EMBL/GenBank/DDBJ databases">
        <authorList>
            <person name="Zhang R."/>
        </authorList>
    </citation>
    <scope>NUCLEOTIDE SEQUENCE</scope>
</reference>
<dbReference type="AlphaFoldDB" id="A0A6M2ERG0"/>
<name>A0A6M2ERG0_9ROSI</name>
<organism evidence="4">
    <name type="scientific">Populus davidiana</name>
    <dbReference type="NCBI Taxonomy" id="266767"/>
    <lineage>
        <taxon>Eukaryota</taxon>
        <taxon>Viridiplantae</taxon>
        <taxon>Streptophyta</taxon>
        <taxon>Embryophyta</taxon>
        <taxon>Tracheophyta</taxon>
        <taxon>Spermatophyta</taxon>
        <taxon>Magnoliopsida</taxon>
        <taxon>eudicotyledons</taxon>
        <taxon>Gunneridae</taxon>
        <taxon>Pentapetalae</taxon>
        <taxon>rosids</taxon>
        <taxon>fabids</taxon>
        <taxon>Malpighiales</taxon>
        <taxon>Salicaceae</taxon>
        <taxon>Saliceae</taxon>
        <taxon>Populus</taxon>
    </lineage>
</organism>
<protein>
    <recommendedName>
        <fullName evidence="3">Cullin N-terminal domain-containing protein</fullName>
    </recommendedName>
</protein>
<sequence length="304" mass="35527">MIDISVLCYILAKLFLSNVLDSNSLPQLQVNVMFFLVKLCMATGYLCCCFYLLSGYMEFVELTKLSRTIYELSTPNPLGEYSRELYDYYKKIFEEYITSKVLPALNGKKDQDLLQEIVRRWSILKTMTYWLCRFFHYLDRYFIARRKLPSLQQTSYNTFYNLVYAETFGPVKDAVKAMINREREGEQIDQALVKSILAINADNGVGSLKQHKQNLEEAILEDTAAFYSQKASYWMQKKSYNEYMLAVSQCLTHEKDTVSPYLQAKNQKKLLEVVEQELLNAHANELERKKQVDEFPLADHKQVS</sequence>
<dbReference type="PANTHER" id="PTHR11932">
    <property type="entry name" value="CULLIN"/>
    <property type="match status" value="1"/>
</dbReference>
<keyword evidence="2" id="KW-1133">Transmembrane helix</keyword>
<comment type="similarity">
    <text evidence="1">Belongs to the cullin family.</text>
</comment>
<feature type="transmembrane region" description="Helical" evidence="2">
    <location>
        <begin position="32"/>
        <end position="53"/>
    </location>
</feature>
<proteinExistence type="inferred from homology"/>
<dbReference type="InterPro" id="IPR016159">
    <property type="entry name" value="Cullin_repeat-like_dom_sf"/>
</dbReference>
<dbReference type="GO" id="GO:0031625">
    <property type="term" value="F:ubiquitin protein ligase binding"/>
    <property type="evidence" value="ECO:0007669"/>
    <property type="project" value="InterPro"/>
</dbReference>
<evidence type="ECO:0000256" key="2">
    <source>
        <dbReference type="SAM" id="Phobius"/>
    </source>
</evidence>